<evidence type="ECO:0000259" key="2">
    <source>
        <dbReference type="Pfam" id="PF02720"/>
    </source>
</evidence>
<dbReference type="CDD" id="cd00085">
    <property type="entry name" value="HNHc"/>
    <property type="match status" value="1"/>
</dbReference>
<gene>
    <name evidence="3" type="ORF">C3B59_10630</name>
</gene>
<evidence type="ECO:0000313" key="4">
    <source>
        <dbReference type="Proteomes" id="UP000237104"/>
    </source>
</evidence>
<dbReference type="Proteomes" id="UP000237104">
    <property type="component" value="Unassembled WGS sequence"/>
</dbReference>
<dbReference type="EMBL" id="PPXF01000049">
    <property type="protein sequence ID" value="POH63833.1"/>
    <property type="molecule type" value="Genomic_DNA"/>
</dbReference>
<dbReference type="InterPro" id="IPR003870">
    <property type="entry name" value="DUF222"/>
</dbReference>
<sequence>MSTIEDVFAPGPGGPPGPKAGSMVGGDGSADALAVAVEAVVGLGCCSADYDALSDAQVLTGQRDLARLRNLVETRAVWLAKTLAYRSRPELGQQGLAAQQGFLSPDALIQKVTGTTKADARKLVDVGRMLAKTEAAEAEAARRLLDGTDEGGDESGEGGEAEGPGLTGAGGSAGGEPDPLPWYAPISHAIADGTLSVAAAHAIRTGLGDVDTVVTGPALADAVHTLLGQARTMTVDHLLKRSRRMRDSLDEAGIAVREQKAWDDRYLRVWKLPTGQVCLNGLFPPEQGEFIVSTFDSLTSPRRGGVHFVDPARATWAQSVRDDPRSTDQLTADNFLDLLTAGTEANPHHMLGGRKPAVRILTPTPPPRKPMRLQDPAEILTPLPDGTGHGYLEGNPAPVSRHTIDRLICDSGTINITFDPTGHPLDVGREERLFTPAQRIALATRDGGCRWSDCDKPPTLTEAHHIQHWARDHGSTDLRLGILLCNPHHRLLHNQG</sequence>
<dbReference type="InterPro" id="IPR003615">
    <property type="entry name" value="HNH_nuc"/>
</dbReference>
<dbReference type="RefSeq" id="WP_103431327.1">
    <property type="nucleotide sequence ID" value="NZ_PPXF01000049.1"/>
</dbReference>
<proteinExistence type="predicted"/>
<dbReference type="Pfam" id="PF02720">
    <property type="entry name" value="DUF222"/>
    <property type="match status" value="1"/>
</dbReference>
<dbReference type="AlphaFoldDB" id="A0A2S3ZC35"/>
<evidence type="ECO:0000313" key="3">
    <source>
        <dbReference type="EMBL" id="POH63833.1"/>
    </source>
</evidence>
<organism evidence="3 4">
    <name type="scientific">Cryobacterium zongtaii</name>
    <dbReference type="NCBI Taxonomy" id="1259217"/>
    <lineage>
        <taxon>Bacteria</taxon>
        <taxon>Bacillati</taxon>
        <taxon>Actinomycetota</taxon>
        <taxon>Actinomycetes</taxon>
        <taxon>Micrococcales</taxon>
        <taxon>Microbacteriaceae</taxon>
        <taxon>Cryobacterium</taxon>
    </lineage>
</organism>
<comment type="caution">
    <text evidence="3">The sequence shown here is derived from an EMBL/GenBank/DDBJ whole genome shotgun (WGS) entry which is preliminary data.</text>
</comment>
<feature type="region of interest" description="Disordered" evidence="1">
    <location>
        <begin position="1"/>
        <end position="24"/>
    </location>
</feature>
<feature type="compositionally biased region" description="Acidic residues" evidence="1">
    <location>
        <begin position="147"/>
        <end position="160"/>
    </location>
</feature>
<name>A0A2S3ZC35_9MICO</name>
<dbReference type="OrthoDB" id="5177627at2"/>
<evidence type="ECO:0000256" key="1">
    <source>
        <dbReference type="SAM" id="MobiDB-lite"/>
    </source>
</evidence>
<feature type="domain" description="DUF222" evidence="2">
    <location>
        <begin position="86"/>
        <end position="446"/>
    </location>
</feature>
<feature type="region of interest" description="Disordered" evidence="1">
    <location>
        <begin position="146"/>
        <end position="180"/>
    </location>
</feature>
<feature type="compositionally biased region" description="Gly residues" evidence="1">
    <location>
        <begin position="161"/>
        <end position="174"/>
    </location>
</feature>
<reference evidence="3 4" key="1">
    <citation type="submission" date="2018-01" db="EMBL/GenBank/DDBJ databases">
        <title>Cryobacterium sp. nov., from glaciers in China.</title>
        <authorList>
            <person name="Liu Q."/>
            <person name="Xin Y.-H."/>
        </authorList>
    </citation>
    <scope>NUCLEOTIDE SEQUENCE [LARGE SCALE GENOMIC DNA]</scope>
    <source>
        <strain evidence="3 4">TMB1-8</strain>
    </source>
</reference>
<accession>A0A2S3ZC35</accession>
<protein>
    <recommendedName>
        <fullName evidence="2">DUF222 domain-containing protein</fullName>
    </recommendedName>
</protein>